<sequence>MNAVDVLAELEALGTERTKKSYLASGAREPLFGTATGKMKPILKKTGLNQTLADELYDTKNYDAMYFAGMIAEPNNMTAADYERWMDGAYFNMLADYVVAVTLAEADIAEEVADRWIHSEDALRMSAGWSCYCWMLGNRKDETFDAAKISVLLDLAKETIHEAPNQARSAMNNFIKTVGISYKPLHEKALAVAKEVGSVELKKDGKKSTFLEPLSAIEKEVEKGRIGFKRKHVRC</sequence>
<accession>A0A433RWF4</accession>
<proteinExistence type="predicted"/>
<comment type="caution">
    <text evidence="1">The sequence shown here is derived from an EMBL/GenBank/DDBJ whole genome shotgun (WGS) entry which is preliminary data.</text>
</comment>
<dbReference type="RefSeq" id="WP_126989867.1">
    <property type="nucleotide sequence ID" value="NZ_JTFC01000017.1"/>
</dbReference>
<dbReference type="PANTHER" id="PTHR41291:SF1">
    <property type="entry name" value="DNA ALKYLATION REPAIR PROTEIN"/>
    <property type="match status" value="1"/>
</dbReference>
<gene>
    <name evidence="1" type="ORF">QI30_05110</name>
</gene>
<dbReference type="SUPFAM" id="SSF48371">
    <property type="entry name" value="ARM repeat"/>
    <property type="match status" value="1"/>
</dbReference>
<dbReference type="Pfam" id="PF08713">
    <property type="entry name" value="DNA_alkylation"/>
    <property type="match status" value="1"/>
</dbReference>
<organism evidence="1 2">
    <name type="scientific">Candidatus Kurthia intestinigallinarum</name>
    <dbReference type="NCBI Taxonomy" id="1562256"/>
    <lineage>
        <taxon>Bacteria</taxon>
        <taxon>Bacillati</taxon>
        <taxon>Bacillota</taxon>
        <taxon>Bacilli</taxon>
        <taxon>Bacillales</taxon>
        <taxon>Caryophanaceae</taxon>
        <taxon>Kurthia</taxon>
    </lineage>
</organism>
<reference evidence="1 2" key="1">
    <citation type="submission" date="2014-11" db="EMBL/GenBank/DDBJ databases">
        <title>Genome sequence and analysis of novel Kurthia sp.</title>
        <authorList>
            <person name="Lawson J.N."/>
            <person name="Gonzalez J.E."/>
            <person name="Rinauldi L."/>
            <person name="Xuan Z."/>
            <person name="Firman A."/>
            <person name="Shaddox L."/>
            <person name="Trudeau A."/>
            <person name="Shah S."/>
            <person name="Reiman D."/>
        </authorList>
    </citation>
    <scope>NUCLEOTIDE SEQUENCE [LARGE SCALE GENOMIC DNA]</scope>
    <source>
        <strain evidence="1 2">3B1D</strain>
    </source>
</reference>
<dbReference type="AlphaFoldDB" id="A0A433RWF4"/>
<evidence type="ECO:0000313" key="2">
    <source>
        <dbReference type="Proteomes" id="UP000288623"/>
    </source>
</evidence>
<protein>
    <submittedName>
        <fullName evidence="1">DNA alkylation repair protein</fullName>
    </submittedName>
</protein>
<name>A0A433RWF4_9BACL</name>
<dbReference type="EMBL" id="JTFC01000017">
    <property type="protein sequence ID" value="RUS57626.1"/>
    <property type="molecule type" value="Genomic_DNA"/>
</dbReference>
<dbReference type="InterPro" id="IPR016024">
    <property type="entry name" value="ARM-type_fold"/>
</dbReference>
<dbReference type="Proteomes" id="UP000288623">
    <property type="component" value="Unassembled WGS sequence"/>
</dbReference>
<dbReference type="InterPro" id="IPR014825">
    <property type="entry name" value="DNA_alkylation"/>
</dbReference>
<evidence type="ECO:0000313" key="1">
    <source>
        <dbReference type="EMBL" id="RUS57626.1"/>
    </source>
</evidence>
<dbReference type="PANTHER" id="PTHR41291">
    <property type="entry name" value="DNA ALKYLATION REPAIR PROTEIN"/>
    <property type="match status" value="1"/>
</dbReference>
<keyword evidence="2" id="KW-1185">Reference proteome</keyword>
<dbReference type="OrthoDB" id="9801369at2"/>